<dbReference type="Proteomes" id="UP001310594">
    <property type="component" value="Unassembled WGS sequence"/>
</dbReference>
<evidence type="ECO:0000313" key="2">
    <source>
        <dbReference type="EMBL" id="KAK5706805.1"/>
    </source>
</evidence>
<gene>
    <name evidence="2" type="ORF">LTR97_001797</name>
</gene>
<dbReference type="EMBL" id="JAVRQU010000002">
    <property type="protein sequence ID" value="KAK5706805.1"/>
    <property type="molecule type" value="Genomic_DNA"/>
</dbReference>
<feature type="transmembrane region" description="Helical" evidence="1">
    <location>
        <begin position="74"/>
        <end position="93"/>
    </location>
</feature>
<evidence type="ECO:0000256" key="1">
    <source>
        <dbReference type="SAM" id="Phobius"/>
    </source>
</evidence>
<dbReference type="AlphaFoldDB" id="A0AAN8A5D8"/>
<feature type="transmembrane region" description="Helical" evidence="1">
    <location>
        <begin position="29"/>
        <end position="53"/>
    </location>
</feature>
<comment type="caution">
    <text evidence="2">The sequence shown here is derived from an EMBL/GenBank/DDBJ whole genome shotgun (WGS) entry which is preliminary data.</text>
</comment>
<sequence length="194" mass="20758">MAQATILGVAGTLLGGLFAKVIPITLFWFIPWAMFWMICLVTVITTSTLAVDIHYRLITRDFESTFFETFDRSVAHGLSVIISGFVTAAGFLITCLEVSQYISARQAQEDDPDDATICLGCLSTFVVGHAILVSVVALGCVPEAGIRALLGTTQAPATLTASMPTKVFQADRDALGADLAVMKAELARLKAGRR</sequence>
<proteinExistence type="predicted"/>
<keyword evidence="1" id="KW-0812">Transmembrane</keyword>
<keyword evidence="1" id="KW-1133">Transmembrane helix</keyword>
<organism evidence="2 3">
    <name type="scientific">Elasticomyces elasticus</name>
    <dbReference type="NCBI Taxonomy" id="574655"/>
    <lineage>
        <taxon>Eukaryota</taxon>
        <taxon>Fungi</taxon>
        <taxon>Dikarya</taxon>
        <taxon>Ascomycota</taxon>
        <taxon>Pezizomycotina</taxon>
        <taxon>Dothideomycetes</taxon>
        <taxon>Dothideomycetidae</taxon>
        <taxon>Mycosphaerellales</taxon>
        <taxon>Teratosphaeriaceae</taxon>
        <taxon>Elasticomyces</taxon>
    </lineage>
</organism>
<evidence type="ECO:0000313" key="3">
    <source>
        <dbReference type="Proteomes" id="UP001310594"/>
    </source>
</evidence>
<keyword evidence="1" id="KW-0472">Membrane</keyword>
<protein>
    <submittedName>
        <fullName evidence="2">Uncharacterized protein</fullName>
    </submittedName>
</protein>
<reference evidence="2" key="1">
    <citation type="submission" date="2023-08" db="EMBL/GenBank/DDBJ databases">
        <title>Black Yeasts Isolated from many extreme environments.</title>
        <authorList>
            <person name="Coleine C."/>
            <person name="Stajich J.E."/>
            <person name="Selbmann L."/>
        </authorList>
    </citation>
    <scope>NUCLEOTIDE SEQUENCE</scope>
    <source>
        <strain evidence="2">CCFEE 5810</strain>
    </source>
</reference>
<accession>A0AAN8A5D8</accession>
<name>A0AAN8A5D8_9PEZI</name>